<accession>A0A7J6E869</accession>
<evidence type="ECO:0000313" key="2">
    <source>
        <dbReference type="EMBL" id="KAF4354546.1"/>
    </source>
</evidence>
<dbReference type="Proteomes" id="UP000525078">
    <property type="component" value="Unassembled WGS sequence"/>
</dbReference>
<name>A0A7J6E869_CANSA</name>
<protein>
    <submittedName>
        <fullName evidence="2">Uncharacterized protein</fullName>
    </submittedName>
</protein>
<proteinExistence type="predicted"/>
<evidence type="ECO:0000256" key="1">
    <source>
        <dbReference type="SAM" id="MobiDB-lite"/>
    </source>
</evidence>
<feature type="region of interest" description="Disordered" evidence="1">
    <location>
        <begin position="66"/>
        <end position="91"/>
    </location>
</feature>
<feature type="compositionally biased region" description="Polar residues" evidence="1">
    <location>
        <begin position="81"/>
        <end position="91"/>
    </location>
</feature>
<evidence type="ECO:0000313" key="3">
    <source>
        <dbReference type="Proteomes" id="UP000525078"/>
    </source>
</evidence>
<comment type="caution">
    <text evidence="2">The sequence shown here is derived from an EMBL/GenBank/DDBJ whole genome shotgun (WGS) entry which is preliminary data.</text>
</comment>
<reference evidence="2 3" key="1">
    <citation type="journal article" date="2020" name="bioRxiv">
        <title>Sequence and annotation of 42 cannabis genomes reveals extensive copy number variation in cannabinoid synthesis and pathogen resistance genes.</title>
        <authorList>
            <person name="Mckernan K.J."/>
            <person name="Helbert Y."/>
            <person name="Kane L.T."/>
            <person name="Ebling H."/>
            <person name="Zhang L."/>
            <person name="Liu B."/>
            <person name="Eaton Z."/>
            <person name="Mclaughlin S."/>
            <person name="Kingan S."/>
            <person name="Baybayan P."/>
            <person name="Concepcion G."/>
            <person name="Jordan M."/>
            <person name="Riva A."/>
            <person name="Barbazuk W."/>
            <person name="Harkins T."/>
        </authorList>
    </citation>
    <scope>NUCLEOTIDE SEQUENCE [LARGE SCALE GENOMIC DNA]</scope>
    <source>
        <strain evidence="3">cv. Jamaican Lion 4</strain>
        <tissue evidence="2">Leaf</tissue>
    </source>
</reference>
<gene>
    <name evidence="2" type="ORF">F8388_022268</name>
</gene>
<organism evidence="2 3">
    <name type="scientific">Cannabis sativa</name>
    <name type="common">Hemp</name>
    <name type="synonym">Marijuana</name>
    <dbReference type="NCBI Taxonomy" id="3483"/>
    <lineage>
        <taxon>Eukaryota</taxon>
        <taxon>Viridiplantae</taxon>
        <taxon>Streptophyta</taxon>
        <taxon>Embryophyta</taxon>
        <taxon>Tracheophyta</taxon>
        <taxon>Spermatophyta</taxon>
        <taxon>Magnoliopsida</taxon>
        <taxon>eudicotyledons</taxon>
        <taxon>Gunneridae</taxon>
        <taxon>Pentapetalae</taxon>
        <taxon>rosids</taxon>
        <taxon>fabids</taxon>
        <taxon>Rosales</taxon>
        <taxon>Cannabaceae</taxon>
        <taxon>Cannabis</taxon>
    </lineage>
</organism>
<sequence>MEDKDGVGLNKLQLTIKIPISLGFKHVLFSECPNQTRPVHEYLPAAFPGIMGFITREINKEINEETLEEDRQTKPLPIEIESQQSNDSELCSSAQLQLKGFSNIDKSPGNRAQKQPNNLHMAHSKSLPTQYVFRNATIDTRNSRDAPILASTKITNCNNNTTKR</sequence>
<dbReference type="EMBL" id="JAATIP010000279">
    <property type="protein sequence ID" value="KAF4354546.1"/>
    <property type="molecule type" value="Genomic_DNA"/>
</dbReference>
<dbReference type="AlphaFoldDB" id="A0A7J6E869"/>